<evidence type="ECO:0000256" key="5">
    <source>
        <dbReference type="ARBA" id="ARBA00022989"/>
    </source>
</evidence>
<evidence type="ECO:0000256" key="3">
    <source>
        <dbReference type="ARBA" id="ARBA00022475"/>
    </source>
</evidence>
<comment type="caution">
    <text evidence="10">The sequence shown here is derived from an EMBL/GenBank/DDBJ whole genome shotgun (WGS) entry which is preliminary data.</text>
</comment>
<dbReference type="GO" id="GO:0044874">
    <property type="term" value="P:lipoprotein localization to outer membrane"/>
    <property type="evidence" value="ECO:0007669"/>
    <property type="project" value="TreeGrafter"/>
</dbReference>
<evidence type="ECO:0008006" key="12">
    <source>
        <dbReference type="Google" id="ProtNLM"/>
    </source>
</evidence>
<gene>
    <name evidence="10" type="ORF">A5893_12880</name>
</gene>
<feature type="transmembrane region" description="Helical" evidence="7">
    <location>
        <begin position="369"/>
        <end position="392"/>
    </location>
</feature>
<feature type="transmembrane region" description="Helical" evidence="7">
    <location>
        <begin position="273"/>
        <end position="300"/>
    </location>
</feature>
<evidence type="ECO:0000256" key="1">
    <source>
        <dbReference type="ARBA" id="ARBA00004651"/>
    </source>
</evidence>
<dbReference type="EMBL" id="LWHJ01000029">
    <property type="protein sequence ID" value="OAQ38926.1"/>
    <property type="molecule type" value="Genomic_DNA"/>
</dbReference>
<dbReference type="RefSeq" id="WP_068823078.1">
    <property type="nucleotide sequence ID" value="NZ_LWHJ01000029.1"/>
</dbReference>
<dbReference type="InterPro" id="IPR025857">
    <property type="entry name" value="MacB_PCD"/>
</dbReference>
<keyword evidence="4 7" id="KW-0812">Transmembrane</keyword>
<organism evidence="10 11">
    <name type="scientific">Pedobacter psychrophilus</name>
    <dbReference type="NCBI Taxonomy" id="1826909"/>
    <lineage>
        <taxon>Bacteria</taxon>
        <taxon>Pseudomonadati</taxon>
        <taxon>Bacteroidota</taxon>
        <taxon>Sphingobacteriia</taxon>
        <taxon>Sphingobacteriales</taxon>
        <taxon>Sphingobacteriaceae</taxon>
        <taxon>Pedobacter</taxon>
    </lineage>
</organism>
<protein>
    <recommendedName>
        <fullName evidence="12">ABC3 transporter permease protein domain-containing protein</fullName>
    </recommendedName>
</protein>
<evidence type="ECO:0000256" key="4">
    <source>
        <dbReference type="ARBA" id="ARBA00022692"/>
    </source>
</evidence>
<feature type="transmembrane region" description="Helical" evidence="7">
    <location>
        <begin position="21"/>
        <end position="46"/>
    </location>
</feature>
<accession>A0A179DCZ7</accession>
<sequence>MKTAFYIAKRYLFSKKSTNAINIISGISMLGVFVGSAALIVILSAFNGLENLVISLSNTLSPDLVIEPVQGKTFDPNNKVLINLSKDPKVAVYSEVLQEKALLRYDKNQFIGEIKGVSSSFLKNKELKKTLLQGEFILNEDGKDYAVIGSTVQYTLGININDPLRLLEIYSPNKSTSSGFTPADEFVSRYLPPVGVFESNQESDNEVIMPLSVARALLNESKNISSAEIILKDANQGDDLKSDLQNKLGAKFSVKNRIQQNALLYKILNTEKWAVYLILTFVLVIATFNIVGSLTMLVIDKQKDIAVLNSLGADKSMIRQIFLLEGLMISFIGCAIGLVFGWIFCYLQIEFGFISMSQGNMVVNAYPMAIRYTDFILVFITVSVIAFIASFISSRLSVKRFETLKQAI</sequence>
<dbReference type="Pfam" id="PF12704">
    <property type="entry name" value="MacB_PCD"/>
    <property type="match status" value="1"/>
</dbReference>
<dbReference type="Proteomes" id="UP000078459">
    <property type="component" value="Unassembled WGS sequence"/>
</dbReference>
<feature type="domain" description="ABC3 transporter permease C-terminal" evidence="8">
    <location>
        <begin position="277"/>
        <end position="399"/>
    </location>
</feature>
<dbReference type="AlphaFoldDB" id="A0A179DCZ7"/>
<dbReference type="InterPro" id="IPR003838">
    <property type="entry name" value="ABC3_permease_C"/>
</dbReference>
<comment type="subcellular location">
    <subcellularLocation>
        <location evidence="1">Cell membrane</location>
        <topology evidence="1">Multi-pass membrane protein</topology>
    </subcellularLocation>
</comment>
<keyword evidence="5 7" id="KW-1133">Transmembrane helix</keyword>
<evidence type="ECO:0000256" key="7">
    <source>
        <dbReference type="SAM" id="Phobius"/>
    </source>
</evidence>
<reference evidence="10 11" key="2">
    <citation type="submission" date="2016-06" db="EMBL/GenBank/DDBJ databases">
        <title>Pedobacter psychrophilus sp. nov., isolated from Antarctic fragmentary rock.</title>
        <authorList>
            <person name="Svec P."/>
        </authorList>
    </citation>
    <scope>NUCLEOTIDE SEQUENCE [LARGE SCALE GENOMIC DNA]</scope>
    <source>
        <strain evidence="10 11">CCM 8644</strain>
    </source>
</reference>
<reference evidence="10 11" key="1">
    <citation type="submission" date="2016-04" db="EMBL/GenBank/DDBJ databases">
        <authorList>
            <person name="Evans L.H."/>
            <person name="Alamgir A."/>
            <person name="Owens N."/>
            <person name="Weber N.D."/>
            <person name="Virtaneva K."/>
            <person name="Barbian K."/>
            <person name="Babar A."/>
            <person name="Rosenke K."/>
        </authorList>
    </citation>
    <scope>NUCLEOTIDE SEQUENCE [LARGE SCALE GENOMIC DNA]</scope>
    <source>
        <strain evidence="10 11">CCM 8644</strain>
    </source>
</reference>
<evidence type="ECO:0000313" key="10">
    <source>
        <dbReference type="EMBL" id="OAQ38926.1"/>
    </source>
</evidence>
<dbReference type="STRING" id="1826909.A5893_12880"/>
<evidence type="ECO:0000256" key="6">
    <source>
        <dbReference type="ARBA" id="ARBA00023136"/>
    </source>
</evidence>
<keyword evidence="11" id="KW-1185">Reference proteome</keyword>
<dbReference type="PANTHER" id="PTHR30489">
    <property type="entry name" value="LIPOPROTEIN-RELEASING SYSTEM TRANSMEMBRANE PROTEIN LOLE"/>
    <property type="match status" value="1"/>
</dbReference>
<dbReference type="InterPro" id="IPR051447">
    <property type="entry name" value="Lipoprotein-release_system"/>
</dbReference>
<dbReference type="Pfam" id="PF02687">
    <property type="entry name" value="FtsX"/>
    <property type="match status" value="1"/>
</dbReference>
<feature type="domain" description="MacB-like periplasmic core" evidence="9">
    <location>
        <begin position="25"/>
        <end position="245"/>
    </location>
</feature>
<keyword evidence="6 7" id="KW-0472">Membrane</keyword>
<evidence type="ECO:0000259" key="8">
    <source>
        <dbReference type="Pfam" id="PF02687"/>
    </source>
</evidence>
<evidence type="ECO:0000313" key="11">
    <source>
        <dbReference type="Proteomes" id="UP000078459"/>
    </source>
</evidence>
<name>A0A179DCZ7_9SPHI</name>
<feature type="transmembrane region" description="Helical" evidence="7">
    <location>
        <begin position="321"/>
        <end position="349"/>
    </location>
</feature>
<proteinExistence type="inferred from homology"/>
<dbReference type="PANTHER" id="PTHR30489:SF0">
    <property type="entry name" value="LIPOPROTEIN-RELEASING SYSTEM TRANSMEMBRANE PROTEIN LOLE"/>
    <property type="match status" value="1"/>
</dbReference>
<evidence type="ECO:0000259" key="9">
    <source>
        <dbReference type="Pfam" id="PF12704"/>
    </source>
</evidence>
<evidence type="ECO:0000256" key="2">
    <source>
        <dbReference type="ARBA" id="ARBA00005236"/>
    </source>
</evidence>
<keyword evidence="3" id="KW-1003">Cell membrane</keyword>
<comment type="similarity">
    <text evidence="2">Belongs to the ABC-4 integral membrane protein family. LolC/E subfamily.</text>
</comment>
<dbReference type="GO" id="GO:0098797">
    <property type="term" value="C:plasma membrane protein complex"/>
    <property type="evidence" value="ECO:0007669"/>
    <property type="project" value="TreeGrafter"/>
</dbReference>